<accession>A0A1R3GUL2</accession>
<keyword evidence="2" id="KW-0012">Acyltransferase</keyword>
<organism evidence="4 5">
    <name type="scientific">Corchorus olitorius</name>
    <dbReference type="NCBI Taxonomy" id="93759"/>
    <lineage>
        <taxon>Eukaryota</taxon>
        <taxon>Viridiplantae</taxon>
        <taxon>Streptophyta</taxon>
        <taxon>Embryophyta</taxon>
        <taxon>Tracheophyta</taxon>
        <taxon>Spermatophyta</taxon>
        <taxon>Magnoliopsida</taxon>
        <taxon>eudicotyledons</taxon>
        <taxon>Gunneridae</taxon>
        <taxon>Pentapetalae</taxon>
        <taxon>rosids</taxon>
        <taxon>malvids</taxon>
        <taxon>Malvales</taxon>
        <taxon>Malvaceae</taxon>
        <taxon>Grewioideae</taxon>
        <taxon>Apeibeae</taxon>
        <taxon>Corchorus</taxon>
    </lineage>
</organism>
<dbReference type="OrthoDB" id="1862401at2759"/>
<sequence>MAILPNNTIKVLEDHVSHVSPPPNSVPTTSLPLNFFDMKFLPSAPVQPLFFFEFPFPTSFFMQNILPNFKASLSLTLQHFFPLAGNLVLPPPPQIPYIHYKEGDSVSLFVNESTADFNHLASNNARKFQELQSLVPTLPPAAKGSDNSFMQKPLLAIQVTVFPLVGISIGFAFYHVVADGRAFIHFMKSFASVFSSRGDMTCLKDSFPKFNRDLIEDPLDCRKRLKLPPTYFGNCLLRSTATAKKSELIGENGIFVAARAIAKVVMEFEKGSLKETETLLSSSKAMELIKMEAKNVIMVEASPKFGAYNMSFGSGGTKKAELASIGSSETATVFSIADSREEGGVEYGLALASSELDSFNAIFNGRLKLPFSRL</sequence>
<keyword evidence="3" id="KW-1133">Transmembrane helix</keyword>
<dbReference type="GO" id="GO:0016747">
    <property type="term" value="F:acyltransferase activity, transferring groups other than amino-acyl groups"/>
    <property type="evidence" value="ECO:0007669"/>
    <property type="project" value="UniProtKB-ARBA"/>
</dbReference>
<dbReference type="EMBL" id="AWUE01021586">
    <property type="protein sequence ID" value="OMO61690.1"/>
    <property type="molecule type" value="Genomic_DNA"/>
</dbReference>
<evidence type="ECO:0000313" key="5">
    <source>
        <dbReference type="Proteomes" id="UP000187203"/>
    </source>
</evidence>
<reference evidence="5" key="1">
    <citation type="submission" date="2013-09" db="EMBL/GenBank/DDBJ databases">
        <title>Corchorus olitorius genome sequencing.</title>
        <authorList>
            <person name="Alam M."/>
            <person name="Haque M.S."/>
            <person name="Islam M.S."/>
            <person name="Emdad E.M."/>
            <person name="Islam M.M."/>
            <person name="Ahmed B."/>
            <person name="Halim A."/>
            <person name="Hossen Q.M.M."/>
            <person name="Hossain M.Z."/>
            <person name="Ahmed R."/>
            <person name="Khan M.M."/>
            <person name="Islam R."/>
            <person name="Rashid M.M."/>
            <person name="Khan S.A."/>
            <person name="Rahman M.S."/>
            <person name="Alam M."/>
            <person name="Yahiya A.S."/>
            <person name="Khan M.S."/>
            <person name="Azam M.S."/>
            <person name="Haque T."/>
            <person name="Lashkar M.Z.H."/>
            <person name="Akhand A.I."/>
            <person name="Morshed G."/>
            <person name="Roy S."/>
            <person name="Uddin K.S."/>
            <person name="Rabeya T."/>
            <person name="Hossain A.S."/>
            <person name="Chowdhury A."/>
            <person name="Snigdha A.R."/>
            <person name="Mortoza M.S."/>
            <person name="Matin S.A."/>
            <person name="Hoque S.M.E."/>
            <person name="Islam M.K."/>
            <person name="Roy D.K."/>
            <person name="Haider R."/>
            <person name="Moosa M.M."/>
            <person name="Elias S.M."/>
            <person name="Hasan A.M."/>
            <person name="Jahan S."/>
            <person name="Shafiuddin M."/>
            <person name="Mahmood N."/>
            <person name="Shommy N.S."/>
        </authorList>
    </citation>
    <scope>NUCLEOTIDE SEQUENCE [LARGE SCALE GENOMIC DNA]</scope>
    <source>
        <strain evidence="5">cv. O-4</strain>
    </source>
</reference>
<dbReference type="Proteomes" id="UP000187203">
    <property type="component" value="Unassembled WGS sequence"/>
</dbReference>
<dbReference type="Gene3D" id="3.30.559.10">
    <property type="entry name" value="Chloramphenicol acetyltransferase-like domain"/>
    <property type="match status" value="2"/>
</dbReference>
<keyword evidence="3" id="KW-0472">Membrane</keyword>
<evidence type="ECO:0000256" key="1">
    <source>
        <dbReference type="ARBA" id="ARBA00022679"/>
    </source>
</evidence>
<dbReference type="PANTHER" id="PTHR31625">
    <property type="match status" value="1"/>
</dbReference>
<protein>
    <submittedName>
        <fullName evidence="4">Transferase</fullName>
    </submittedName>
</protein>
<dbReference type="Pfam" id="PF02458">
    <property type="entry name" value="Transferase"/>
    <property type="match status" value="2"/>
</dbReference>
<name>A0A1R3GUL2_9ROSI</name>
<dbReference type="InterPro" id="IPR051504">
    <property type="entry name" value="Plant_metabolite_acyltrans"/>
</dbReference>
<evidence type="ECO:0000256" key="2">
    <source>
        <dbReference type="ARBA" id="ARBA00023315"/>
    </source>
</evidence>
<gene>
    <name evidence="4" type="ORF">COLO4_33372</name>
</gene>
<feature type="transmembrane region" description="Helical" evidence="3">
    <location>
        <begin position="155"/>
        <end position="177"/>
    </location>
</feature>
<comment type="caution">
    <text evidence="4">The sequence shown here is derived from an EMBL/GenBank/DDBJ whole genome shotgun (WGS) entry which is preliminary data.</text>
</comment>
<keyword evidence="1 4" id="KW-0808">Transferase</keyword>
<dbReference type="InterPro" id="IPR023213">
    <property type="entry name" value="CAT-like_dom_sf"/>
</dbReference>
<keyword evidence="5" id="KW-1185">Reference proteome</keyword>
<dbReference type="STRING" id="93759.A0A1R3GUL2"/>
<evidence type="ECO:0000256" key="3">
    <source>
        <dbReference type="SAM" id="Phobius"/>
    </source>
</evidence>
<proteinExistence type="predicted"/>
<dbReference type="AlphaFoldDB" id="A0A1R3GUL2"/>
<keyword evidence="3" id="KW-0812">Transmembrane</keyword>
<evidence type="ECO:0000313" key="4">
    <source>
        <dbReference type="EMBL" id="OMO61690.1"/>
    </source>
</evidence>